<sequence>MKELYNFLSILKQYPEQTSVLATVIQVQGSAYRHEGAKMLFLEKGSQYGMISGGCLEDDLRIRAKDVMKSEKAETATYDLRSEDDLDWGQGAGCNGKITVLLEPFSWDETVWSAVLETFGQGNDVISVRKFSGGEIGPRCFFTTGGLEIGEVLHTDVSFHKDVQQFYQQQRLFEYQLNFETNAQYLFELHEAKDMVYIFGAGADVEPVVKRLAEFDFLPIVIDPREARCNNQFFPNAHRLIQEHPETFLKRNETMANAYVLIMTHSFTRDQLILSAFLQRPPRYLGILGPRRRTERLLQSESVPKWVHSPIGMNIDAEGAEEISISILGELIKVRNQKRVLNKKRKRAQVQEREVQGQS</sequence>
<dbReference type="InterPro" id="IPR027051">
    <property type="entry name" value="XdhC_Rossmann_dom"/>
</dbReference>
<proteinExistence type="predicted"/>
<dbReference type="Pfam" id="PF02625">
    <property type="entry name" value="XdhC_CoxI"/>
    <property type="match status" value="1"/>
</dbReference>
<dbReference type="STRING" id="1236970.JCM9140_2125"/>
<evidence type="ECO:0000313" key="4">
    <source>
        <dbReference type="Proteomes" id="UP000018890"/>
    </source>
</evidence>
<evidence type="ECO:0000313" key="3">
    <source>
        <dbReference type="EMBL" id="GAE26097.1"/>
    </source>
</evidence>
<keyword evidence="4" id="KW-1185">Reference proteome</keyword>
<name>W4Q286_9BACI</name>
<dbReference type="Pfam" id="PF13478">
    <property type="entry name" value="XdhC_C"/>
    <property type="match status" value="1"/>
</dbReference>
<dbReference type="RefSeq" id="WP_034745321.1">
    <property type="nucleotide sequence ID" value="NZ_BAUT01000018.1"/>
</dbReference>
<dbReference type="InterPro" id="IPR052698">
    <property type="entry name" value="MoCofactor_Util/Proc"/>
</dbReference>
<dbReference type="AlphaFoldDB" id="W4Q286"/>
<accession>W4Q286</accession>
<reference evidence="3" key="1">
    <citation type="journal article" date="2014" name="Genome Announc.">
        <title>Draft Genome Sequences of Three Alkaliphilic Bacillus Strains, Bacillus wakoensis JCM 9140T, Bacillus akibai JCM 9157T, and Bacillus hemicellulosilyticus JCM 9152T.</title>
        <authorList>
            <person name="Yuki M."/>
            <person name="Oshima K."/>
            <person name="Suda W."/>
            <person name="Oshida Y."/>
            <person name="Kitamura K."/>
            <person name="Iida T."/>
            <person name="Hattori M."/>
            <person name="Ohkuma M."/>
        </authorList>
    </citation>
    <scope>NUCLEOTIDE SEQUENCE [LARGE SCALE GENOMIC DNA]</scope>
    <source>
        <strain evidence="3">JCM 9140</strain>
    </source>
</reference>
<dbReference type="Gene3D" id="3.40.50.720">
    <property type="entry name" value="NAD(P)-binding Rossmann-like Domain"/>
    <property type="match status" value="1"/>
</dbReference>
<evidence type="ECO:0000259" key="2">
    <source>
        <dbReference type="Pfam" id="PF13478"/>
    </source>
</evidence>
<dbReference type="PANTHER" id="PTHR30388:SF6">
    <property type="entry name" value="XANTHINE DEHYDROGENASE SUBUNIT A-RELATED"/>
    <property type="match status" value="1"/>
</dbReference>
<protein>
    <submittedName>
        <fullName evidence="3">XdhC protein</fullName>
    </submittedName>
</protein>
<feature type="domain" description="XdhC- CoxI" evidence="1">
    <location>
        <begin position="17"/>
        <end position="79"/>
    </location>
</feature>
<dbReference type="OrthoDB" id="9773039at2"/>
<comment type="caution">
    <text evidence="3">The sequence shown here is derived from an EMBL/GenBank/DDBJ whole genome shotgun (WGS) entry which is preliminary data.</text>
</comment>
<dbReference type="Proteomes" id="UP000018890">
    <property type="component" value="Unassembled WGS sequence"/>
</dbReference>
<evidence type="ECO:0000259" key="1">
    <source>
        <dbReference type="Pfam" id="PF02625"/>
    </source>
</evidence>
<feature type="domain" description="XdhC Rossmann" evidence="2">
    <location>
        <begin position="196"/>
        <end position="331"/>
    </location>
</feature>
<dbReference type="EMBL" id="BAUT01000018">
    <property type="protein sequence ID" value="GAE26097.1"/>
    <property type="molecule type" value="Genomic_DNA"/>
</dbReference>
<organism evidence="3 4">
    <name type="scientific">Halalkalibacter wakoensis JCM 9140</name>
    <dbReference type="NCBI Taxonomy" id="1236970"/>
    <lineage>
        <taxon>Bacteria</taxon>
        <taxon>Bacillati</taxon>
        <taxon>Bacillota</taxon>
        <taxon>Bacilli</taxon>
        <taxon>Bacillales</taxon>
        <taxon>Bacillaceae</taxon>
        <taxon>Halalkalibacter</taxon>
    </lineage>
</organism>
<dbReference type="PANTHER" id="PTHR30388">
    <property type="entry name" value="ALDEHYDE OXIDOREDUCTASE MOLYBDENUM COFACTOR ASSEMBLY PROTEIN"/>
    <property type="match status" value="1"/>
</dbReference>
<gene>
    <name evidence="3" type="ORF">JCM9140_2125</name>
</gene>
<dbReference type="InterPro" id="IPR003777">
    <property type="entry name" value="XdhC_CoxI"/>
</dbReference>